<feature type="compositionally biased region" description="Basic and acidic residues" evidence="1">
    <location>
        <begin position="750"/>
        <end position="759"/>
    </location>
</feature>
<feature type="region of interest" description="Disordered" evidence="1">
    <location>
        <begin position="724"/>
        <end position="759"/>
    </location>
</feature>
<dbReference type="PANTHER" id="PTHR11439">
    <property type="entry name" value="GAG-POL-RELATED RETROTRANSPOSON"/>
    <property type="match status" value="1"/>
</dbReference>
<dbReference type="AlphaFoldDB" id="A0A6L2MLS9"/>
<evidence type="ECO:0000313" key="2">
    <source>
        <dbReference type="EMBL" id="GEU73274.1"/>
    </source>
</evidence>
<dbReference type="CDD" id="cd09272">
    <property type="entry name" value="RNase_HI_RT_Ty1"/>
    <property type="match status" value="1"/>
</dbReference>
<feature type="compositionally biased region" description="Basic and acidic residues" evidence="1">
    <location>
        <begin position="653"/>
        <end position="665"/>
    </location>
</feature>
<proteinExistence type="predicted"/>
<feature type="compositionally biased region" description="Basic residues" evidence="1">
    <location>
        <begin position="423"/>
        <end position="433"/>
    </location>
</feature>
<feature type="region of interest" description="Disordered" evidence="1">
    <location>
        <begin position="614"/>
        <end position="667"/>
    </location>
</feature>
<sequence>DEVVDDAGKKSIEFPRKKNGVQDPAKEGDKNNQEKDLRDQEDALRKQYKQEFERLFGQGEAANTNRLNAHQLIFGAYDNEVEGAEADFNNLELTTVVTPIPITRIHKSIIGSLMYVIASKPDIMFDVCACARFQVTHKVSHLHAMKRIFRYLKGQPKLGLWYPKDLPFNLEAFSDSDYAGASLDKKSIIRGCQFLRKRLISWECKKQTVVANLITKAKYVAAANCCGQVLWILNQMLDYGFNFMNTKIYIDNEMMNLELKLVVAEVSTVEQKLVMNGCLDWNETTANDEIQAYTYYCQLKVNVAKHKLTTAVYTSCIEQFWATAKHLDGGVKFLMYPRFVQVFLDNQVEGMDRHNVIFVISSHTKKVFANMKREGKDFSGRVTPLFQSMMVQLPEDMGEGSKMPTDPHHTSIVTQPSSSQPQKKQKSKRKQRKEIKVSLPSSEIPNEEGVPITSNVPLPSVTLRLKRLRKVGIARRVESSTKASLGNQEDASKQGRMIDSIDQDVKITLVNETQRRMNKEDMFGVNDLDGDEDVTAGENVEQIAKVAKKEVSIADPVSTAGEVVTTASVEIATAATTLQIFKDELTLAQTLIKIKADKPKVITTTATTVTAAGTRPKEKGIVMQEPSETPLPKPIDSSQKPSQAKDKGKKKMVKPEKPLKRKDQIMVDEDTQAMMDADCEPAARLQEEERGESSIEENSRLFIELVNKRKKHFARLRAEKIRKGGNKAVEGSENSKEGNSKRAGSNLEQEDAKRQRLEEENESVELKRCVEIIPKDTMFEHHVKDNIWKYQQGTVKVLNWKRFDSCGVYCVTTKNMVYYLLVNKIYPFTRNILNQMWNDVRLQVDYEVEMAYDLLRLIKRQINKGYVHE</sequence>
<reference evidence="2" key="1">
    <citation type="journal article" date="2019" name="Sci. Rep.">
        <title>Draft genome of Tanacetum cinerariifolium, the natural source of mosquito coil.</title>
        <authorList>
            <person name="Yamashiro T."/>
            <person name="Shiraishi A."/>
            <person name="Satake H."/>
            <person name="Nakayama K."/>
        </authorList>
    </citation>
    <scope>NUCLEOTIDE SEQUENCE</scope>
</reference>
<feature type="region of interest" description="Disordered" evidence="1">
    <location>
        <begin position="1"/>
        <end position="40"/>
    </location>
</feature>
<accession>A0A6L2MLS9</accession>
<dbReference type="PANTHER" id="PTHR11439:SF495">
    <property type="entry name" value="REVERSE TRANSCRIPTASE, RNA-DEPENDENT DNA POLYMERASE-RELATED"/>
    <property type="match status" value="1"/>
</dbReference>
<feature type="compositionally biased region" description="Basic and acidic residues" evidence="1">
    <location>
        <begin position="1"/>
        <end position="16"/>
    </location>
</feature>
<organism evidence="2">
    <name type="scientific">Tanacetum cinerariifolium</name>
    <name type="common">Dalmatian daisy</name>
    <name type="synonym">Chrysanthemum cinerariifolium</name>
    <dbReference type="NCBI Taxonomy" id="118510"/>
    <lineage>
        <taxon>Eukaryota</taxon>
        <taxon>Viridiplantae</taxon>
        <taxon>Streptophyta</taxon>
        <taxon>Embryophyta</taxon>
        <taxon>Tracheophyta</taxon>
        <taxon>Spermatophyta</taxon>
        <taxon>Magnoliopsida</taxon>
        <taxon>eudicotyledons</taxon>
        <taxon>Gunneridae</taxon>
        <taxon>Pentapetalae</taxon>
        <taxon>asterids</taxon>
        <taxon>campanulids</taxon>
        <taxon>Asterales</taxon>
        <taxon>Asteraceae</taxon>
        <taxon>Asteroideae</taxon>
        <taxon>Anthemideae</taxon>
        <taxon>Anthemidinae</taxon>
        <taxon>Tanacetum</taxon>
    </lineage>
</organism>
<gene>
    <name evidence="2" type="ORF">Tci_045252</name>
</gene>
<protein>
    <submittedName>
        <fullName evidence="2">Putative ribonuclease H-like domain-containing protein</fullName>
    </submittedName>
</protein>
<dbReference type="EMBL" id="BKCJ010006656">
    <property type="protein sequence ID" value="GEU73274.1"/>
    <property type="molecule type" value="Genomic_DNA"/>
</dbReference>
<name>A0A6L2MLS9_TANCI</name>
<evidence type="ECO:0000256" key="1">
    <source>
        <dbReference type="SAM" id="MobiDB-lite"/>
    </source>
</evidence>
<feature type="compositionally biased region" description="Basic and acidic residues" evidence="1">
    <location>
        <begin position="24"/>
        <end position="40"/>
    </location>
</feature>
<feature type="non-terminal residue" evidence="2">
    <location>
        <position position="1"/>
    </location>
</feature>
<comment type="caution">
    <text evidence="2">The sequence shown here is derived from an EMBL/GenBank/DDBJ whole genome shotgun (WGS) entry which is preliminary data.</text>
</comment>
<feature type="region of interest" description="Disordered" evidence="1">
    <location>
        <begin position="396"/>
        <end position="448"/>
    </location>
</feature>